<proteinExistence type="predicted"/>
<evidence type="ECO:0000256" key="1">
    <source>
        <dbReference type="SAM" id="MobiDB-lite"/>
    </source>
</evidence>
<dbReference type="AlphaFoldDB" id="D7B2M1"/>
<dbReference type="Pfam" id="PF09481">
    <property type="entry name" value="CRISPR_Cse1"/>
    <property type="match status" value="1"/>
</dbReference>
<dbReference type="CDD" id="cd09729">
    <property type="entry name" value="Cse1_I-E"/>
    <property type="match status" value="1"/>
</dbReference>
<dbReference type="Gene3D" id="1.10.132.100">
    <property type="match status" value="1"/>
</dbReference>
<sequence>MPTDASGPTPPPPRPAPPPTLPPSFDLTSRPWVPVQRLDGTEAELSLTGVFEQAARIRRLVGDVPTQDFALLRLLLAILHDAIDGPEDIEDWADLWDEGRGELPADRVRDYLGEHRDRLDLLHPTAPFLQVADLRTAKGEYSSLDPIVADVPNNARFFTMRAHGAESLGFAEAARWLLHAHAYDTSGIKSGVVGDPRVKGGKVYPQGVGWSGNLGGIHMEGDDLRATLLLNLLPRDTDNLRSRPDDRPAWRRAPATAEALGGAEAQTRPHGLRDLYTWQSRRVRLHHDGESVHGVLLAYGDPLTPRNKHDREPMTAWRRSPAQEKKLGEEQVYLPRDHDPARSAWRGLAALVTGRVRGAEQRREAAKIVRPRVLDWIARLTVEEYLDKGFLLRARLVGAVYGTQQSVIDEIVDDTVAMPVVLLHDQDRALGQTAVDAVNDAEEAVMVLGDLATALAEAAGAETEAPRAAARDRGFAELDEPFRKWLRDLRPSEDPLYPDEQRRVWQLRAHRIVSQLGAELMDTAGEAAWTGRVVATKNGSVWLTASRADLRFRSALRRALPLTNTDHSTEEEQ</sequence>
<name>D7B2M1_NOCDD</name>
<feature type="region of interest" description="Disordered" evidence="1">
    <location>
        <begin position="1"/>
        <end position="27"/>
    </location>
</feature>
<dbReference type="GeneID" id="91489360"/>
<accession>D7B2M1</accession>
<dbReference type="STRING" id="446468.Ndas_1281"/>
<dbReference type="RefSeq" id="WP_013152326.1">
    <property type="nucleotide sequence ID" value="NC_014210.1"/>
</dbReference>
<dbReference type="HOGENOM" id="CLU_034285_0_0_11"/>
<reference evidence="2 3" key="1">
    <citation type="journal article" date="2010" name="Stand. Genomic Sci.">
        <title>Complete genome sequence of Nocardiopsis dassonvillei type strain (IMRU 509).</title>
        <authorList>
            <person name="Sun H."/>
            <person name="Lapidus A."/>
            <person name="Nolan M."/>
            <person name="Lucas S."/>
            <person name="Del Rio T.G."/>
            <person name="Tice H."/>
            <person name="Cheng J.F."/>
            <person name="Tapia R."/>
            <person name="Han C."/>
            <person name="Goodwin L."/>
            <person name="Pitluck S."/>
            <person name="Pagani I."/>
            <person name="Ivanova N."/>
            <person name="Mavromatis K."/>
            <person name="Mikhailova N."/>
            <person name="Pati A."/>
            <person name="Chen A."/>
            <person name="Palaniappan K."/>
            <person name="Land M."/>
            <person name="Hauser L."/>
            <person name="Chang Y.J."/>
            <person name="Jeffries C.D."/>
            <person name="Djao O.D."/>
            <person name="Rohde M."/>
            <person name="Sikorski J."/>
            <person name="Goker M."/>
            <person name="Woyke T."/>
            <person name="Bristow J."/>
            <person name="Eisen J.A."/>
            <person name="Markowitz V."/>
            <person name="Hugenholtz P."/>
            <person name="Kyrpides N.C."/>
            <person name="Klenk H.P."/>
        </authorList>
    </citation>
    <scope>NUCLEOTIDE SEQUENCE [LARGE SCALE GENOMIC DNA]</scope>
    <source>
        <strain evidence="3">ATCC 23218 / DSM 43111 / CIP 107115 / JCM 7437 / KCTC 9190 / NBRC 14626 / NCTC 10488 / NRRL B-5397 / IMRU 509</strain>
    </source>
</reference>
<dbReference type="NCBIfam" id="TIGR02547">
    <property type="entry name" value="casA_cse1"/>
    <property type="match status" value="1"/>
</dbReference>
<evidence type="ECO:0000313" key="2">
    <source>
        <dbReference type="EMBL" id="ADH66719.1"/>
    </source>
</evidence>
<keyword evidence="3" id="KW-1185">Reference proteome</keyword>
<evidence type="ECO:0000313" key="3">
    <source>
        <dbReference type="Proteomes" id="UP000002219"/>
    </source>
</evidence>
<dbReference type="InterPro" id="IPR013381">
    <property type="entry name" value="CRISPR-assoc_prot_Cse1"/>
</dbReference>
<gene>
    <name evidence="2" type="ordered locus">Ndas_1281</name>
</gene>
<feature type="compositionally biased region" description="Pro residues" evidence="1">
    <location>
        <begin position="8"/>
        <end position="22"/>
    </location>
</feature>
<dbReference type="EMBL" id="CP002040">
    <property type="protein sequence ID" value="ADH66719.1"/>
    <property type="molecule type" value="Genomic_DNA"/>
</dbReference>
<protein>
    <submittedName>
        <fullName evidence="2">CRISPR-associated protein, Cse1 family</fullName>
    </submittedName>
</protein>
<dbReference type="KEGG" id="nda:Ndas_1281"/>
<dbReference type="eggNOG" id="COG1203">
    <property type="taxonomic scope" value="Bacteria"/>
</dbReference>
<organism evidence="2 3">
    <name type="scientific">Nocardiopsis dassonvillei (strain ATCC 23218 / DSM 43111 / CIP 107115 / JCM 7437 / KCTC 9190 / NBRC 14626 / NCTC 10488 / NRRL B-5397 / IMRU 509)</name>
    <name type="common">Actinomadura dassonvillei</name>
    <dbReference type="NCBI Taxonomy" id="446468"/>
    <lineage>
        <taxon>Bacteria</taxon>
        <taxon>Bacillati</taxon>
        <taxon>Actinomycetota</taxon>
        <taxon>Actinomycetes</taxon>
        <taxon>Streptosporangiales</taxon>
        <taxon>Nocardiopsidaceae</taxon>
        <taxon>Nocardiopsis</taxon>
    </lineage>
</organism>
<dbReference type="Proteomes" id="UP000002219">
    <property type="component" value="Chromosome 1"/>
</dbReference>